<dbReference type="InterPro" id="IPR050679">
    <property type="entry name" value="Bact_HTH_transcr_reg"/>
</dbReference>
<sequence length="243" mass="27652">MRKAEEINYKSPMYLQLKKVIYSKIQSGEYLPGTSIPSENELAKMYGINRLTVRNGIDQLVNEGLLMRVQGKGVYVLGANGKSNVETVGGFEEIVDASNARSIKIIKQVGRKASDKFSWIFGIGTEDEIYYIKRIINVGGTPSSLEETYIPKYLIPQLDSIDLSVFSIEEIYEFYGIIRNKVNETIDLTRLDANEGRMLKISANEEVMVMESISFDDKNRVVDYRRKYSVSDLCKYSVCMKKD</sequence>
<dbReference type="Gene3D" id="1.10.10.10">
    <property type="entry name" value="Winged helix-like DNA-binding domain superfamily/Winged helix DNA-binding domain"/>
    <property type="match status" value="1"/>
</dbReference>
<keyword evidence="1" id="KW-0805">Transcription regulation</keyword>
<dbReference type="PRINTS" id="PR00035">
    <property type="entry name" value="HTHGNTR"/>
</dbReference>
<proteinExistence type="predicted"/>
<dbReference type="SUPFAM" id="SSF64288">
    <property type="entry name" value="Chorismate lyase-like"/>
    <property type="match status" value="1"/>
</dbReference>
<dbReference type="SUPFAM" id="SSF46785">
    <property type="entry name" value="Winged helix' DNA-binding domain"/>
    <property type="match status" value="1"/>
</dbReference>
<dbReference type="Gene3D" id="3.40.1410.10">
    <property type="entry name" value="Chorismate lyase-like"/>
    <property type="match status" value="1"/>
</dbReference>
<feature type="domain" description="HTH gntR-type" evidence="4">
    <location>
        <begin position="11"/>
        <end position="79"/>
    </location>
</feature>
<accession>A0A8J8MAQ4</accession>
<protein>
    <submittedName>
        <fullName evidence="5">GntR family transcriptional regulator</fullName>
    </submittedName>
</protein>
<reference evidence="5 6" key="1">
    <citation type="submission" date="2020-07" db="EMBL/GenBank/DDBJ databases">
        <title>Vallitalea guaymasensis genome.</title>
        <authorList>
            <person name="Postec A."/>
        </authorList>
    </citation>
    <scope>NUCLEOTIDE SEQUENCE [LARGE SCALE GENOMIC DNA]</scope>
    <source>
        <strain evidence="5 6">Ra1766G1</strain>
    </source>
</reference>
<dbReference type="CDD" id="cd07377">
    <property type="entry name" value="WHTH_GntR"/>
    <property type="match status" value="1"/>
</dbReference>
<dbReference type="PROSITE" id="PS50949">
    <property type="entry name" value="HTH_GNTR"/>
    <property type="match status" value="1"/>
</dbReference>
<dbReference type="Proteomes" id="UP000677305">
    <property type="component" value="Chromosome"/>
</dbReference>
<dbReference type="Pfam" id="PF07702">
    <property type="entry name" value="UTRA"/>
    <property type="match status" value="1"/>
</dbReference>
<dbReference type="RefSeq" id="WP_212693426.1">
    <property type="nucleotide sequence ID" value="NZ_CP058561.1"/>
</dbReference>
<evidence type="ECO:0000313" key="6">
    <source>
        <dbReference type="Proteomes" id="UP000677305"/>
    </source>
</evidence>
<evidence type="ECO:0000256" key="2">
    <source>
        <dbReference type="ARBA" id="ARBA00023125"/>
    </source>
</evidence>
<dbReference type="Pfam" id="PF00392">
    <property type="entry name" value="GntR"/>
    <property type="match status" value="1"/>
</dbReference>
<gene>
    <name evidence="5" type="ORF">HYG85_10450</name>
</gene>
<keyword evidence="6" id="KW-1185">Reference proteome</keyword>
<dbReference type="GO" id="GO:0003700">
    <property type="term" value="F:DNA-binding transcription factor activity"/>
    <property type="evidence" value="ECO:0007669"/>
    <property type="project" value="InterPro"/>
</dbReference>
<name>A0A8J8MAQ4_9FIRM</name>
<dbReference type="KEGG" id="vgu:HYG85_10450"/>
<dbReference type="InterPro" id="IPR036388">
    <property type="entry name" value="WH-like_DNA-bd_sf"/>
</dbReference>
<dbReference type="InterPro" id="IPR036390">
    <property type="entry name" value="WH_DNA-bd_sf"/>
</dbReference>
<dbReference type="SMART" id="SM00345">
    <property type="entry name" value="HTH_GNTR"/>
    <property type="match status" value="1"/>
</dbReference>
<dbReference type="GO" id="GO:0045892">
    <property type="term" value="P:negative regulation of DNA-templated transcription"/>
    <property type="evidence" value="ECO:0007669"/>
    <property type="project" value="TreeGrafter"/>
</dbReference>
<keyword evidence="3" id="KW-0804">Transcription</keyword>
<dbReference type="PANTHER" id="PTHR44846:SF1">
    <property type="entry name" value="MANNOSYL-D-GLYCERATE TRANSPORT_METABOLISM SYSTEM REPRESSOR MNGR-RELATED"/>
    <property type="match status" value="1"/>
</dbReference>
<dbReference type="GO" id="GO:0003677">
    <property type="term" value="F:DNA binding"/>
    <property type="evidence" value="ECO:0007669"/>
    <property type="project" value="UniProtKB-KW"/>
</dbReference>
<dbReference type="SMART" id="SM00866">
    <property type="entry name" value="UTRA"/>
    <property type="match status" value="1"/>
</dbReference>
<dbReference type="InterPro" id="IPR000524">
    <property type="entry name" value="Tscrpt_reg_HTH_GntR"/>
</dbReference>
<organism evidence="5 6">
    <name type="scientific">Vallitalea guaymasensis</name>
    <dbReference type="NCBI Taxonomy" id="1185412"/>
    <lineage>
        <taxon>Bacteria</taxon>
        <taxon>Bacillati</taxon>
        <taxon>Bacillota</taxon>
        <taxon>Clostridia</taxon>
        <taxon>Lachnospirales</taxon>
        <taxon>Vallitaleaceae</taxon>
        <taxon>Vallitalea</taxon>
    </lineage>
</organism>
<evidence type="ECO:0000256" key="1">
    <source>
        <dbReference type="ARBA" id="ARBA00023015"/>
    </source>
</evidence>
<dbReference type="InterPro" id="IPR028978">
    <property type="entry name" value="Chorismate_lyase_/UTRA_dom_sf"/>
</dbReference>
<evidence type="ECO:0000313" key="5">
    <source>
        <dbReference type="EMBL" id="QUH29323.1"/>
    </source>
</evidence>
<dbReference type="PANTHER" id="PTHR44846">
    <property type="entry name" value="MANNOSYL-D-GLYCERATE TRANSPORT/METABOLISM SYSTEM REPRESSOR MNGR-RELATED"/>
    <property type="match status" value="1"/>
</dbReference>
<evidence type="ECO:0000259" key="4">
    <source>
        <dbReference type="PROSITE" id="PS50949"/>
    </source>
</evidence>
<evidence type="ECO:0000256" key="3">
    <source>
        <dbReference type="ARBA" id="ARBA00023163"/>
    </source>
</evidence>
<dbReference type="AlphaFoldDB" id="A0A8J8MAQ4"/>
<dbReference type="EMBL" id="CP058561">
    <property type="protein sequence ID" value="QUH29323.1"/>
    <property type="molecule type" value="Genomic_DNA"/>
</dbReference>
<dbReference type="InterPro" id="IPR011663">
    <property type="entry name" value="UTRA"/>
</dbReference>
<keyword evidence="2" id="KW-0238">DNA-binding</keyword>